<dbReference type="InterPro" id="IPR000326">
    <property type="entry name" value="PAP2/HPO"/>
</dbReference>
<name>A0A419VWF8_9BACT</name>
<dbReference type="PANTHER" id="PTHR14969">
    <property type="entry name" value="SPHINGOSINE-1-PHOSPHATE PHOSPHOHYDROLASE"/>
    <property type="match status" value="1"/>
</dbReference>
<evidence type="ECO:0000313" key="4">
    <source>
        <dbReference type="Proteomes" id="UP000283387"/>
    </source>
</evidence>
<feature type="transmembrane region" description="Helical" evidence="1">
    <location>
        <begin position="60"/>
        <end position="80"/>
    </location>
</feature>
<dbReference type="PANTHER" id="PTHR14969:SF13">
    <property type="entry name" value="AT30094P"/>
    <property type="match status" value="1"/>
</dbReference>
<feature type="transmembrane region" description="Helical" evidence="1">
    <location>
        <begin position="162"/>
        <end position="181"/>
    </location>
</feature>
<organism evidence="3 4">
    <name type="scientific">Mangrovibacterium diazotrophicum</name>
    <dbReference type="NCBI Taxonomy" id="1261403"/>
    <lineage>
        <taxon>Bacteria</taxon>
        <taxon>Pseudomonadati</taxon>
        <taxon>Bacteroidota</taxon>
        <taxon>Bacteroidia</taxon>
        <taxon>Marinilabiliales</taxon>
        <taxon>Prolixibacteraceae</taxon>
        <taxon>Mangrovibacterium</taxon>
    </lineage>
</organism>
<keyword evidence="1" id="KW-0812">Transmembrane</keyword>
<comment type="caution">
    <text evidence="3">The sequence shown here is derived from an EMBL/GenBank/DDBJ whole genome shotgun (WGS) entry which is preliminary data.</text>
</comment>
<dbReference type="InterPro" id="IPR036938">
    <property type="entry name" value="PAP2/HPO_sf"/>
</dbReference>
<dbReference type="Pfam" id="PF01569">
    <property type="entry name" value="PAP2"/>
    <property type="match status" value="1"/>
</dbReference>
<dbReference type="CDD" id="cd01610">
    <property type="entry name" value="PAP2_like"/>
    <property type="match status" value="1"/>
</dbReference>
<keyword evidence="1" id="KW-0472">Membrane</keyword>
<feature type="domain" description="Phosphatidic acid phosphatase type 2/haloperoxidase" evidence="2">
    <location>
        <begin position="85"/>
        <end position="202"/>
    </location>
</feature>
<accession>A0A419VWF8</accession>
<dbReference type="EMBL" id="RAPN01000004">
    <property type="protein sequence ID" value="RKD86484.1"/>
    <property type="molecule type" value="Genomic_DNA"/>
</dbReference>
<feature type="transmembrane region" description="Helical" evidence="1">
    <location>
        <begin position="87"/>
        <end position="107"/>
    </location>
</feature>
<dbReference type="AlphaFoldDB" id="A0A419VWF8"/>
<keyword evidence="4" id="KW-1185">Reference proteome</keyword>
<dbReference type="RefSeq" id="WP_120275177.1">
    <property type="nucleotide sequence ID" value="NZ_RAPN01000004.1"/>
</dbReference>
<evidence type="ECO:0000313" key="3">
    <source>
        <dbReference type="EMBL" id="RKD86484.1"/>
    </source>
</evidence>
<sequence length="235" mass="27223">MEGSNKTFHFLENNGLRWFLLSYIFFLIAGLFVLATTNYGDVVLYINQFSRMEWDRAVDWITRIGLGSTAVIVALGFALYKLRYTLMILFNLALVGIVTGICKNLLFPNVVRPLKYFDPEVFHRMVRLFDYNLLHSFPSGHSMTIFAMMSLLAYFAGKKYAGVLSVYVAVIVGLTRIYLLQHFFVDVFVGSLLGIACTFTTIWLGDYIVKLRSRRVFDHPFLVYQLRRSFSTFFW</sequence>
<reference evidence="3 4" key="1">
    <citation type="submission" date="2018-09" db="EMBL/GenBank/DDBJ databases">
        <title>Genomic Encyclopedia of Archaeal and Bacterial Type Strains, Phase II (KMG-II): from individual species to whole genera.</title>
        <authorList>
            <person name="Goeker M."/>
        </authorList>
    </citation>
    <scope>NUCLEOTIDE SEQUENCE [LARGE SCALE GENOMIC DNA]</scope>
    <source>
        <strain evidence="3 4">DSM 27148</strain>
    </source>
</reference>
<dbReference type="Gene3D" id="1.20.144.10">
    <property type="entry name" value="Phosphatidic acid phosphatase type 2/haloperoxidase"/>
    <property type="match status" value="1"/>
</dbReference>
<proteinExistence type="predicted"/>
<gene>
    <name evidence="3" type="ORF">BC643_4177</name>
</gene>
<evidence type="ECO:0000256" key="1">
    <source>
        <dbReference type="SAM" id="Phobius"/>
    </source>
</evidence>
<dbReference type="SMART" id="SM00014">
    <property type="entry name" value="acidPPc"/>
    <property type="match status" value="1"/>
</dbReference>
<evidence type="ECO:0000259" key="2">
    <source>
        <dbReference type="SMART" id="SM00014"/>
    </source>
</evidence>
<protein>
    <submittedName>
        <fullName evidence="3">Membrane-associated phospholipid phosphatase</fullName>
    </submittedName>
</protein>
<feature type="transmembrane region" description="Helical" evidence="1">
    <location>
        <begin position="133"/>
        <end position="155"/>
    </location>
</feature>
<feature type="transmembrane region" description="Helical" evidence="1">
    <location>
        <begin position="20"/>
        <end position="40"/>
    </location>
</feature>
<feature type="transmembrane region" description="Helical" evidence="1">
    <location>
        <begin position="187"/>
        <end position="209"/>
    </location>
</feature>
<dbReference type="Proteomes" id="UP000283387">
    <property type="component" value="Unassembled WGS sequence"/>
</dbReference>
<dbReference type="OrthoDB" id="9773582at2"/>
<keyword evidence="1" id="KW-1133">Transmembrane helix</keyword>
<dbReference type="SUPFAM" id="SSF48317">
    <property type="entry name" value="Acid phosphatase/Vanadium-dependent haloperoxidase"/>
    <property type="match status" value="1"/>
</dbReference>